<organism evidence="3 4">
    <name type="scientific">Eisenbergiella massiliensis</name>
    <dbReference type="NCBI Taxonomy" id="1720294"/>
    <lineage>
        <taxon>Bacteria</taxon>
        <taxon>Bacillati</taxon>
        <taxon>Bacillota</taxon>
        <taxon>Clostridia</taxon>
        <taxon>Lachnospirales</taxon>
        <taxon>Lachnospiraceae</taxon>
        <taxon>Eisenbergiella</taxon>
    </lineage>
</organism>
<reference evidence="3" key="1">
    <citation type="submission" date="2018-08" db="EMBL/GenBank/DDBJ databases">
        <title>A genome reference for cultivated species of the human gut microbiota.</title>
        <authorList>
            <person name="Zou Y."/>
            <person name="Xue W."/>
            <person name="Luo G."/>
        </authorList>
    </citation>
    <scope>NUCLEOTIDE SEQUENCE [LARGE SCALE GENOMIC DNA]</scope>
    <source>
        <strain evidence="3">TF05-5AC</strain>
    </source>
</reference>
<dbReference type="Pfam" id="PF12010">
    <property type="entry name" value="DUF3502"/>
    <property type="match status" value="1"/>
</dbReference>
<evidence type="ECO:0000313" key="4">
    <source>
        <dbReference type="Proteomes" id="UP000260812"/>
    </source>
</evidence>
<dbReference type="SUPFAM" id="SSF53850">
    <property type="entry name" value="Periplasmic binding protein-like II"/>
    <property type="match status" value="1"/>
</dbReference>
<comment type="caution">
    <text evidence="3">The sequence shown here is derived from an EMBL/GenBank/DDBJ whole genome shotgun (WGS) entry which is preliminary data.</text>
</comment>
<dbReference type="Proteomes" id="UP000260812">
    <property type="component" value="Unassembled WGS sequence"/>
</dbReference>
<dbReference type="Gene3D" id="3.40.190.10">
    <property type="entry name" value="Periplasmic binding protein-like II"/>
    <property type="match status" value="2"/>
</dbReference>
<dbReference type="InterPro" id="IPR022627">
    <property type="entry name" value="DUF3502"/>
</dbReference>
<gene>
    <name evidence="3" type="ORF">DXC51_11560</name>
</gene>
<feature type="domain" description="DUF3502" evidence="2">
    <location>
        <begin position="451"/>
        <end position="518"/>
    </location>
</feature>
<dbReference type="EMBL" id="QVLV01000007">
    <property type="protein sequence ID" value="RGE60232.1"/>
    <property type="molecule type" value="Genomic_DNA"/>
</dbReference>
<feature type="chain" id="PRO_5038662677" evidence="1">
    <location>
        <begin position="21"/>
        <end position="520"/>
    </location>
</feature>
<keyword evidence="4" id="KW-1185">Reference proteome</keyword>
<feature type="signal peptide" evidence="1">
    <location>
        <begin position="1"/>
        <end position="20"/>
    </location>
</feature>
<dbReference type="AlphaFoldDB" id="A0A3E3I4L2"/>
<dbReference type="GeneID" id="97987492"/>
<evidence type="ECO:0000259" key="2">
    <source>
        <dbReference type="Pfam" id="PF12010"/>
    </source>
</evidence>
<accession>A0A3E3I4L2</accession>
<proteinExistence type="predicted"/>
<protein>
    <submittedName>
        <fullName evidence="3">Extracellular solute-binding protein</fullName>
    </submittedName>
</protein>
<evidence type="ECO:0000256" key="1">
    <source>
        <dbReference type="SAM" id="SignalP"/>
    </source>
</evidence>
<keyword evidence="1" id="KW-0732">Signal</keyword>
<dbReference type="PROSITE" id="PS51257">
    <property type="entry name" value="PROKAR_LIPOPROTEIN"/>
    <property type="match status" value="1"/>
</dbReference>
<dbReference type="RefSeq" id="WP_117544618.1">
    <property type="nucleotide sequence ID" value="NZ_JBKVLI010000002.1"/>
</dbReference>
<name>A0A3E3I4L2_9FIRM</name>
<evidence type="ECO:0000313" key="3">
    <source>
        <dbReference type="EMBL" id="RGE60232.1"/>
    </source>
</evidence>
<dbReference type="Pfam" id="PF01547">
    <property type="entry name" value="SBP_bac_1"/>
    <property type="match status" value="1"/>
</dbReference>
<sequence>MKKKLLSLILAAVMAGSLVGCGSKAPAAAASSEAGSAEAPATGAADTAESAKGFAATGNPEEWPTITVQVPVLSEMADEQMVEDALNEYLVSINAGVKADMVQMTLGDLSTQLTLMLSDNQQPLDLFCWRFYSTLDGCVKNEQCIPLDQYLDVYPDLWEMYPENVLKTQQISGVQYAVPSVDSYATYDVYALRKDVAEDLGIAGRDGERITLDEMTQIMKDAKEIHPEFAYMVNTNNEAVIGIDSLGNSNWLGVLMNRGVGTKEIVNLYETEEWRNFCIRMKEWKDAGVMMDDPLNNEMTITQYNNGVSAGCYLGGYSPDYIKALIAYSPYEPIEFQLTDMVGTSASVLGGWMISTVCKNPDAAMKMMYLMATDENVARYFILGIEGVHYTVDEKGIARRPEGVTQNNSTWNQDCPWFYPNQCLSIPLETEMTTYYSDMLDAPDHAKFSEAMGFVFDSAPVYDQMAACTTVVAEYRDALLYGLVDVDSYLEKFNEELKAAGIDEIIAEEQKQFDAWLAVQ</sequence>
<dbReference type="InterPro" id="IPR006059">
    <property type="entry name" value="SBP"/>
</dbReference>